<protein>
    <submittedName>
        <fullName evidence="2">LysM peptidoglycan-binding domain-containing protein</fullName>
    </submittedName>
</protein>
<feature type="domain" description="LysM" evidence="1">
    <location>
        <begin position="8"/>
        <end position="52"/>
    </location>
</feature>
<proteinExistence type="predicted"/>
<dbReference type="CDD" id="cd00118">
    <property type="entry name" value="LysM"/>
    <property type="match status" value="1"/>
</dbReference>
<dbReference type="PROSITE" id="PS51782">
    <property type="entry name" value="LYSM"/>
    <property type="match status" value="1"/>
</dbReference>
<evidence type="ECO:0000259" key="1">
    <source>
        <dbReference type="PROSITE" id="PS51782"/>
    </source>
</evidence>
<evidence type="ECO:0000313" key="3">
    <source>
        <dbReference type="Proteomes" id="UP000886889"/>
    </source>
</evidence>
<accession>A0A9D1T9M9</accession>
<name>A0A9D1T9M9_9FIRM</name>
<dbReference type="Gene3D" id="3.10.350.10">
    <property type="entry name" value="LysM domain"/>
    <property type="match status" value="1"/>
</dbReference>
<sequence>MEKESAGILHRVQKGENLYRLGEKYQVTVTAILDANPYTDVYQLQEGDEILIPKIPVS</sequence>
<dbReference type="InterPro" id="IPR036779">
    <property type="entry name" value="LysM_dom_sf"/>
</dbReference>
<dbReference type="InterPro" id="IPR018392">
    <property type="entry name" value="LysM"/>
</dbReference>
<reference evidence="2" key="2">
    <citation type="journal article" date="2021" name="PeerJ">
        <title>Extensive microbial diversity within the chicken gut microbiome revealed by metagenomics and culture.</title>
        <authorList>
            <person name="Gilroy R."/>
            <person name="Ravi A."/>
            <person name="Getino M."/>
            <person name="Pursley I."/>
            <person name="Horton D.L."/>
            <person name="Alikhan N.F."/>
            <person name="Baker D."/>
            <person name="Gharbi K."/>
            <person name="Hall N."/>
            <person name="Watson M."/>
            <person name="Adriaenssens E.M."/>
            <person name="Foster-Nyarko E."/>
            <person name="Jarju S."/>
            <person name="Secka A."/>
            <person name="Antonio M."/>
            <person name="Oren A."/>
            <person name="Chaudhuri R.R."/>
            <person name="La Ragione R."/>
            <person name="Hildebrand F."/>
            <person name="Pallen M.J."/>
        </authorList>
    </citation>
    <scope>NUCLEOTIDE SEQUENCE</scope>
    <source>
        <strain evidence="2">ChiBcec6-7307</strain>
    </source>
</reference>
<dbReference type="SUPFAM" id="SSF54106">
    <property type="entry name" value="LysM domain"/>
    <property type="match status" value="1"/>
</dbReference>
<dbReference type="EMBL" id="DVOS01000078">
    <property type="protein sequence ID" value="HIV24148.1"/>
    <property type="molecule type" value="Genomic_DNA"/>
</dbReference>
<dbReference type="SMART" id="SM00257">
    <property type="entry name" value="LysM"/>
    <property type="match status" value="1"/>
</dbReference>
<gene>
    <name evidence="2" type="ORF">IAC80_09485</name>
</gene>
<dbReference type="Pfam" id="PF01476">
    <property type="entry name" value="LysM"/>
    <property type="match status" value="1"/>
</dbReference>
<evidence type="ECO:0000313" key="2">
    <source>
        <dbReference type="EMBL" id="HIV24148.1"/>
    </source>
</evidence>
<reference evidence="2" key="1">
    <citation type="submission" date="2020-10" db="EMBL/GenBank/DDBJ databases">
        <authorList>
            <person name="Gilroy R."/>
        </authorList>
    </citation>
    <scope>NUCLEOTIDE SEQUENCE</scope>
    <source>
        <strain evidence="2">ChiBcec6-7307</strain>
    </source>
</reference>
<dbReference type="AlphaFoldDB" id="A0A9D1T9M9"/>
<comment type="caution">
    <text evidence="2">The sequence shown here is derived from an EMBL/GenBank/DDBJ whole genome shotgun (WGS) entry which is preliminary data.</text>
</comment>
<organism evidence="2 3">
    <name type="scientific">Candidatus Merdiplasma excrementigallinarum</name>
    <dbReference type="NCBI Taxonomy" id="2840864"/>
    <lineage>
        <taxon>Bacteria</taxon>
        <taxon>Bacillati</taxon>
        <taxon>Bacillota</taxon>
        <taxon>Clostridia</taxon>
        <taxon>Lachnospirales</taxon>
        <taxon>Lachnospiraceae</taxon>
        <taxon>Lachnospiraceae incertae sedis</taxon>
        <taxon>Candidatus Merdiplasma</taxon>
    </lineage>
</organism>
<dbReference type="Proteomes" id="UP000886889">
    <property type="component" value="Unassembled WGS sequence"/>
</dbReference>